<dbReference type="Proteomes" id="UP001234178">
    <property type="component" value="Unassembled WGS sequence"/>
</dbReference>
<comment type="caution">
    <text evidence="1">The sequence shown here is derived from an EMBL/GenBank/DDBJ whole genome shotgun (WGS) entry which is preliminary data.</text>
</comment>
<keyword evidence="2" id="KW-1185">Reference proteome</keyword>
<protein>
    <submittedName>
        <fullName evidence="1">Uncharacterized protein</fullName>
    </submittedName>
</protein>
<proteinExistence type="predicted"/>
<sequence>MYVSIRAMSSRVVFKLAITRNIHRCWGHSYCVVTLKQGRAMLRMMLRNLPRTYRKHKLAHLSFVLLVAVAAMMAVPGHSVPMGSSIGGYGSYSAPTTTTKEYYTTKAAEYYTTKKADQAAPSYYSEPTYYTEAPQYYAAPSYYETVAPVYYTEAPKVFIYFVLLTISPQHPRYPDFQVSLISQPSSIPFSSSLWLLFLSS</sequence>
<gene>
    <name evidence="1" type="ORF">OUZ56_027053</name>
</gene>
<dbReference type="EMBL" id="JAOYFB010000004">
    <property type="protein sequence ID" value="KAK4014530.1"/>
    <property type="molecule type" value="Genomic_DNA"/>
</dbReference>
<dbReference type="PANTHER" id="PTHR23263">
    <property type="entry name" value="SMALL PROLINE-RICH PROTEIN"/>
    <property type="match status" value="1"/>
</dbReference>
<evidence type="ECO:0000313" key="1">
    <source>
        <dbReference type="EMBL" id="KAK4014530.1"/>
    </source>
</evidence>
<evidence type="ECO:0000313" key="2">
    <source>
        <dbReference type="Proteomes" id="UP001234178"/>
    </source>
</evidence>
<organism evidence="1 2">
    <name type="scientific">Daphnia magna</name>
    <dbReference type="NCBI Taxonomy" id="35525"/>
    <lineage>
        <taxon>Eukaryota</taxon>
        <taxon>Metazoa</taxon>
        <taxon>Ecdysozoa</taxon>
        <taxon>Arthropoda</taxon>
        <taxon>Crustacea</taxon>
        <taxon>Branchiopoda</taxon>
        <taxon>Diplostraca</taxon>
        <taxon>Cladocera</taxon>
        <taxon>Anomopoda</taxon>
        <taxon>Daphniidae</taxon>
        <taxon>Daphnia</taxon>
    </lineage>
</organism>
<accession>A0ABQ9ZPL3</accession>
<dbReference type="PANTHER" id="PTHR23263:SF124">
    <property type="entry name" value="SMALL PROLINE-RICH PROTEIN 3"/>
    <property type="match status" value="1"/>
</dbReference>
<reference evidence="1 2" key="1">
    <citation type="journal article" date="2023" name="Nucleic Acids Res.">
        <title>The hologenome of Daphnia magna reveals possible DNA methylation and microbiome-mediated evolution of the host genome.</title>
        <authorList>
            <person name="Chaturvedi A."/>
            <person name="Li X."/>
            <person name="Dhandapani V."/>
            <person name="Marshall H."/>
            <person name="Kissane S."/>
            <person name="Cuenca-Cambronero M."/>
            <person name="Asole G."/>
            <person name="Calvet F."/>
            <person name="Ruiz-Romero M."/>
            <person name="Marangio P."/>
            <person name="Guigo R."/>
            <person name="Rago D."/>
            <person name="Mirbahai L."/>
            <person name="Eastwood N."/>
            <person name="Colbourne J.K."/>
            <person name="Zhou J."/>
            <person name="Mallon E."/>
            <person name="Orsini L."/>
        </authorList>
    </citation>
    <scope>NUCLEOTIDE SEQUENCE [LARGE SCALE GENOMIC DNA]</scope>
    <source>
        <strain evidence="1">LRV0_1</strain>
    </source>
</reference>
<name>A0ABQ9ZPL3_9CRUS</name>